<dbReference type="AlphaFoldDB" id="A0A0L0FW70"/>
<gene>
    <name evidence="1" type="ORF">SARC_06745</name>
</gene>
<dbReference type="EMBL" id="KQ242091">
    <property type="protein sequence ID" value="KNC80904.1"/>
    <property type="molecule type" value="Genomic_DNA"/>
</dbReference>
<organism evidence="1 2">
    <name type="scientific">Sphaeroforma arctica JP610</name>
    <dbReference type="NCBI Taxonomy" id="667725"/>
    <lineage>
        <taxon>Eukaryota</taxon>
        <taxon>Ichthyosporea</taxon>
        <taxon>Ichthyophonida</taxon>
        <taxon>Sphaeroforma</taxon>
    </lineage>
</organism>
<accession>A0A0L0FW70</accession>
<reference evidence="1 2" key="1">
    <citation type="submission" date="2011-02" db="EMBL/GenBank/DDBJ databases">
        <title>The Genome Sequence of Sphaeroforma arctica JP610.</title>
        <authorList>
            <consortium name="The Broad Institute Genome Sequencing Platform"/>
            <person name="Russ C."/>
            <person name="Cuomo C."/>
            <person name="Young S.K."/>
            <person name="Zeng Q."/>
            <person name="Gargeya S."/>
            <person name="Alvarado L."/>
            <person name="Berlin A."/>
            <person name="Chapman S.B."/>
            <person name="Chen Z."/>
            <person name="Freedman E."/>
            <person name="Gellesch M."/>
            <person name="Goldberg J."/>
            <person name="Griggs A."/>
            <person name="Gujja S."/>
            <person name="Heilman E."/>
            <person name="Heiman D."/>
            <person name="Howarth C."/>
            <person name="Mehta T."/>
            <person name="Neiman D."/>
            <person name="Pearson M."/>
            <person name="Roberts A."/>
            <person name="Saif S."/>
            <person name="Shea T."/>
            <person name="Shenoy N."/>
            <person name="Sisk P."/>
            <person name="Stolte C."/>
            <person name="Sykes S."/>
            <person name="White J."/>
            <person name="Yandava C."/>
            <person name="Burger G."/>
            <person name="Gray M.W."/>
            <person name="Holland P.W.H."/>
            <person name="King N."/>
            <person name="Lang F.B.F."/>
            <person name="Roger A.J."/>
            <person name="Ruiz-Trillo I."/>
            <person name="Haas B."/>
            <person name="Nusbaum C."/>
            <person name="Birren B."/>
        </authorList>
    </citation>
    <scope>NUCLEOTIDE SEQUENCE [LARGE SCALE GENOMIC DNA]</scope>
    <source>
        <strain evidence="1 2">JP610</strain>
    </source>
</reference>
<evidence type="ECO:0000313" key="2">
    <source>
        <dbReference type="Proteomes" id="UP000054560"/>
    </source>
</evidence>
<name>A0A0L0FW70_9EUKA</name>
<dbReference type="RefSeq" id="XP_014154806.1">
    <property type="nucleotide sequence ID" value="XM_014299331.1"/>
</dbReference>
<evidence type="ECO:0000313" key="1">
    <source>
        <dbReference type="EMBL" id="KNC80904.1"/>
    </source>
</evidence>
<dbReference type="Proteomes" id="UP000054560">
    <property type="component" value="Unassembled WGS sequence"/>
</dbReference>
<proteinExistence type="predicted"/>
<dbReference type="GeneID" id="25907249"/>
<keyword evidence="2" id="KW-1185">Reference proteome</keyword>
<sequence length="184" mass="19770">MSPFIESSEACIVRIGADNCLISLASAKVSGLNTAAAVTRSTSAWTVNFYDSTLHNDWHWHSTWVSKRDIESYGGSVPTKRAGKCHVKLYHIGVWKASRLNTSATATPSLSASAVYSTRLYGLSTDVHTNEGSLPSNNHRVGTAPVCARRALGWSTVVLYVPTKLLGLPTEVLKVSTVVLAVPL</sequence>
<protein>
    <submittedName>
        <fullName evidence="1">Uncharacterized protein</fullName>
    </submittedName>
</protein>